<dbReference type="RefSeq" id="WP_390249398.1">
    <property type="nucleotide sequence ID" value="NZ_JBHSDT010000003.1"/>
</dbReference>
<dbReference type="InterPro" id="IPR001261">
    <property type="entry name" value="ArgE/DapE_CS"/>
</dbReference>
<feature type="binding site" evidence="9">
    <location>
        <position position="79"/>
    </location>
    <ligand>
        <name>Zn(2+)</name>
        <dbReference type="ChEBI" id="CHEBI:29105"/>
        <label>1</label>
    </ligand>
</feature>
<keyword evidence="3 9" id="KW-0031">Aminopeptidase</keyword>
<sequence length="408" mass="45570">MKEKIIDRFTRYVKINTQSNEENASCPSTEGQWELANLLVDELKQIGMKDVTIDENAYVMATLPSNMDKDLPTIGFLAHIDTATDFTGEGVKPQIFEDYSGGDIILNESLQITLSPNEFPELANYTGQTLITTDGTTLLGADNKAGITEIMTAMEYLIQNPHIPHGKIRIAFTPDEEIGRGPHKFDVTKFAADFAYTVDGGPLGELQYESFNAAAAKITISGNNVHPGTAKGKMIHALKLAMKIHERLPADQAPEHTEKYEGFFHLLSLEGDVEHAKLYYIIRDHNKEKFEQKKRYIKSLVDDVNKIYGDIAKIEMKDQYYNMAEKIEPVKHIVDLAYDAMQEVGVTPQVKPIRGGTDGSQLSFMGLPTPNIFTGGENFHGKYEYISVDNMLKAVDTIVKIAQLQTEK</sequence>
<comment type="similarity">
    <text evidence="2 9">Belongs to the peptidase M20B family.</text>
</comment>
<dbReference type="Gene3D" id="3.30.70.360">
    <property type="match status" value="1"/>
</dbReference>
<evidence type="ECO:0000256" key="2">
    <source>
        <dbReference type="ARBA" id="ARBA00009692"/>
    </source>
</evidence>
<evidence type="ECO:0000256" key="6">
    <source>
        <dbReference type="ARBA" id="ARBA00022801"/>
    </source>
</evidence>
<keyword evidence="9" id="KW-0963">Cytoplasm</keyword>
<dbReference type="EMBL" id="JBHSDT010000003">
    <property type="protein sequence ID" value="MFC4402119.1"/>
    <property type="molecule type" value="Genomic_DNA"/>
</dbReference>
<dbReference type="HAMAP" id="MF_00550">
    <property type="entry name" value="Aminopeptidase_M20"/>
    <property type="match status" value="1"/>
</dbReference>
<dbReference type="PROSITE" id="PS00759">
    <property type="entry name" value="ARGE_DAPE_CPG2_2"/>
    <property type="match status" value="1"/>
</dbReference>
<dbReference type="InterPro" id="IPR002933">
    <property type="entry name" value="Peptidase_M20"/>
</dbReference>
<evidence type="ECO:0000256" key="3">
    <source>
        <dbReference type="ARBA" id="ARBA00022438"/>
    </source>
</evidence>
<organism evidence="11 12">
    <name type="scientific">Gracilibacillus xinjiangensis</name>
    <dbReference type="NCBI Taxonomy" id="1193282"/>
    <lineage>
        <taxon>Bacteria</taxon>
        <taxon>Bacillati</taxon>
        <taxon>Bacillota</taxon>
        <taxon>Bacilli</taxon>
        <taxon>Bacillales</taxon>
        <taxon>Bacillaceae</taxon>
        <taxon>Gracilibacillus</taxon>
    </lineage>
</organism>
<comment type="catalytic activity">
    <reaction evidence="1 9">
        <text>Release of the N-terminal residue from a tripeptide.</text>
        <dbReference type="EC" id="3.4.11.4"/>
    </reaction>
</comment>
<dbReference type="Gene3D" id="3.40.630.10">
    <property type="entry name" value="Zn peptidases"/>
    <property type="match status" value="1"/>
</dbReference>
<reference evidence="12" key="1">
    <citation type="journal article" date="2019" name="Int. J. Syst. Evol. Microbiol.">
        <title>The Global Catalogue of Microorganisms (GCM) 10K type strain sequencing project: providing services to taxonomists for standard genome sequencing and annotation.</title>
        <authorList>
            <consortium name="The Broad Institute Genomics Platform"/>
            <consortium name="The Broad Institute Genome Sequencing Center for Infectious Disease"/>
            <person name="Wu L."/>
            <person name="Ma J."/>
        </authorList>
    </citation>
    <scope>NUCLEOTIDE SEQUENCE [LARGE SCALE GENOMIC DNA]</scope>
    <source>
        <strain evidence="12">CCUG 37865</strain>
    </source>
</reference>
<evidence type="ECO:0000313" key="12">
    <source>
        <dbReference type="Proteomes" id="UP001595882"/>
    </source>
</evidence>
<comment type="subcellular location">
    <subcellularLocation>
        <location evidence="9">Cytoplasm</location>
    </subcellularLocation>
</comment>
<dbReference type="CDD" id="cd03892">
    <property type="entry name" value="M20_peptT"/>
    <property type="match status" value="1"/>
</dbReference>
<dbReference type="PANTHER" id="PTHR42994:SF1">
    <property type="entry name" value="PEPTIDASE T"/>
    <property type="match status" value="1"/>
</dbReference>
<dbReference type="InterPro" id="IPR036264">
    <property type="entry name" value="Bact_exopeptidase_dim_dom"/>
</dbReference>
<comment type="function">
    <text evidence="9">Cleaves the N-terminal amino acid of tripeptides.</text>
</comment>
<feature type="active site" evidence="9">
    <location>
        <position position="81"/>
    </location>
</feature>
<proteinExistence type="inferred from homology"/>
<accession>A0ABV8WT25</accession>
<dbReference type="Pfam" id="PF01546">
    <property type="entry name" value="Peptidase_M20"/>
    <property type="match status" value="1"/>
</dbReference>
<dbReference type="NCBIfam" id="NF003976">
    <property type="entry name" value="PRK05469.1"/>
    <property type="match status" value="1"/>
</dbReference>
<feature type="binding site" evidence="9">
    <location>
        <position position="177"/>
    </location>
    <ligand>
        <name>Zn(2+)</name>
        <dbReference type="ChEBI" id="CHEBI:29105"/>
        <label>2</label>
    </ligand>
</feature>
<dbReference type="PIRSF" id="PIRSF037215">
    <property type="entry name" value="Peptidase_M20B"/>
    <property type="match status" value="1"/>
</dbReference>
<evidence type="ECO:0000256" key="5">
    <source>
        <dbReference type="ARBA" id="ARBA00022723"/>
    </source>
</evidence>
<comment type="caution">
    <text evidence="11">The sequence shown here is derived from an EMBL/GenBank/DDBJ whole genome shotgun (WGS) entry which is preliminary data.</text>
</comment>
<feature type="binding site" evidence="9">
    <location>
        <position position="380"/>
    </location>
    <ligand>
        <name>Zn(2+)</name>
        <dbReference type="ChEBI" id="CHEBI:29105"/>
        <label>2</label>
    </ligand>
</feature>
<keyword evidence="7 9" id="KW-0862">Zinc</keyword>
<evidence type="ECO:0000313" key="11">
    <source>
        <dbReference type="EMBL" id="MFC4402119.1"/>
    </source>
</evidence>
<evidence type="ECO:0000256" key="8">
    <source>
        <dbReference type="ARBA" id="ARBA00023049"/>
    </source>
</evidence>
<dbReference type="GO" id="GO:0045148">
    <property type="term" value="F:tripeptide aminopeptidase activity"/>
    <property type="evidence" value="ECO:0007669"/>
    <property type="project" value="UniProtKB-EC"/>
</dbReference>
<evidence type="ECO:0000256" key="9">
    <source>
        <dbReference type="HAMAP-Rule" id="MF_00550"/>
    </source>
</evidence>
<dbReference type="InterPro" id="IPR011650">
    <property type="entry name" value="Peptidase_M20_dimer"/>
</dbReference>
<dbReference type="PROSITE" id="PS00758">
    <property type="entry name" value="ARGE_DAPE_CPG2_1"/>
    <property type="match status" value="1"/>
</dbReference>
<feature type="binding site" evidence="9">
    <location>
        <position position="142"/>
    </location>
    <ligand>
        <name>Zn(2+)</name>
        <dbReference type="ChEBI" id="CHEBI:29105"/>
        <label>2</label>
    </ligand>
</feature>
<feature type="active site" description="Proton acceptor" evidence="9">
    <location>
        <position position="176"/>
    </location>
</feature>
<dbReference type="Proteomes" id="UP001595882">
    <property type="component" value="Unassembled WGS sequence"/>
</dbReference>
<dbReference type="NCBIfam" id="TIGR01882">
    <property type="entry name" value="peptidase-T"/>
    <property type="match status" value="1"/>
</dbReference>
<evidence type="ECO:0000259" key="10">
    <source>
        <dbReference type="Pfam" id="PF07687"/>
    </source>
</evidence>
<dbReference type="SUPFAM" id="SSF53187">
    <property type="entry name" value="Zn-dependent exopeptidases"/>
    <property type="match status" value="1"/>
</dbReference>
<keyword evidence="5 9" id="KW-0479">Metal-binding</keyword>
<feature type="binding site" evidence="9">
    <location>
        <position position="142"/>
    </location>
    <ligand>
        <name>Zn(2+)</name>
        <dbReference type="ChEBI" id="CHEBI:29105"/>
        <label>1</label>
    </ligand>
</feature>
<name>A0ABV8WT25_9BACI</name>
<dbReference type="EC" id="3.4.11.4" evidence="9"/>
<protein>
    <recommendedName>
        <fullName evidence="9">Peptidase T</fullName>
        <ecNumber evidence="9">3.4.11.4</ecNumber>
    </recommendedName>
    <alternativeName>
        <fullName evidence="9">Aminotripeptidase</fullName>
        <shortName evidence="9">Tripeptidase</shortName>
    </alternativeName>
    <alternativeName>
        <fullName evidence="9">Tripeptide aminopeptidase</fullName>
    </alternativeName>
</protein>
<dbReference type="PANTHER" id="PTHR42994">
    <property type="entry name" value="PEPTIDASE T"/>
    <property type="match status" value="1"/>
</dbReference>
<evidence type="ECO:0000256" key="4">
    <source>
        <dbReference type="ARBA" id="ARBA00022670"/>
    </source>
</evidence>
<dbReference type="NCBIfam" id="NF009920">
    <property type="entry name" value="PRK13381.1"/>
    <property type="match status" value="1"/>
</dbReference>
<keyword evidence="12" id="KW-1185">Reference proteome</keyword>
<dbReference type="InterPro" id="IPR010161">
    <property type="entry name" value="Peptidase_M20B"/>
</dbReference>
<keyword evidence="4 9" id="KW-0645">Protease</keyword>
<keyword evidence="6 9" id="KW-0378">Hydrolase</keyword>
<feature type="domain" description="Peptidase M20 dimerisation" evidence="10">
    <location>
        <begin position="208"/>
        <end position="306"/>
    </location>
</feature>
<gene>
    <name evidence="9 11" type="primary">pepT</name>
    <name evidence="11" type="ORF">ACFOY7_03410</name>
</gene>
<dbReference type="Pfam" id="PF07687">
    <property type="entry name" value="M20_dimer"/>
    <property type="match status" value="1"/>
</dbReference>
<evidence type="ECO:0000256" key="7">
    <source>
        <dbReference type="ARBA" id="ARBA00022833"/>
    </source>
</evidence>
<feature type="binding site" evidence="9">
    <location>
        <position position="199"/>
    </location>
    <ligand>
        <name>Zn(2+)</name>
        <dbReference type="ChEBI" id="CHEBI:29105"/>
        <label>1</label>
    </ligand>
</feature>
<evidence type="ECO:0000256" key="1">
    <source>
        <dbReference type="ARBA" id="ARBA00000870"/>
    </source>
</evidence>
<keyword evidence="8 9" id="KW-0482">Metalloprotease</keyword>
<dbReference type="SUPFAM" id="SSF55031">
    <property type="entry name" value="Bacterial exopeptidase dimerisation domain"/>
    <property type="match status" value="1"/>
</dbReference>
<comment type="cofactor">
    <cofactor evidence="9">
        <name>Zn(2+)</name>
        <dbReference type="ChEBI" id="CHEBI:29105"/>
    </cofactor>
    <text evidence="9">Binds 2 Zn(2+) ions per subunit.</text>
</comment>